<dbReference type="InterPro" id="IPR000866">
    <property type="entry name" value="AhpC/TSA"/>
</dbReference>
<dbReference type="RefSeq" id="WP_221285120.1">
    <property type="nucleotide sequence ID" value="NZ_JACHFD010000010.1"/>
</dbReference>
<keyword evidence="3" id="KW-1015">Disulfide bond</keyword>
<dbReference type="GO" id="GO:0017004">
    <property type="term" value="P:cytochrome complex assembly"/>
    <property type="evidence" value="ECO:0007669"/>
    <property type="project" value="UniProtKB-KW"/>
</dbReference>
<keyword evidence="5" id="KW-0732">Signal</keyword>
<dbReference type="PANTHER" id="PTHR42852">
    <property type="entry name" value="THIOL:DISULFIDE INTERCHANGE PROTEIN DSBE"/>
    <property type="match status" value="1"/>
</dbReference>
<accession>A0A840V8R7</accession>
<evidence type="ECO:0000313" key="7">
    <source>
        <dbReference type="EMBL" id="MBB5351984.1"/>
    </source>
</evidence>
<dbReference type="InterPro" id="IPR036249">
    <property type="entry name" value="Thioredoxin-like_sf"/>
</dbReference>
<dbReference type="EMBL" id="JACHFD010000010">
    <property type="protein sequence ID" value="MBB5351984.1"/>
    <property type="molecule type" value="Genomic_DNA"/>
</dbReference>
<evidence type="ECO:0000256" key="4">
    <source>
        <dbReference type="ARBA" id="ARBA00023284"/>
    </source>
</evidence>
<keyword evidence="2" id="KW-0201">Cytochrome c-type biogenesis</keyword>
<proteinExistence type="predicted"/>
<gene>
    <name evidence="7" type="ORF">HNR46_002225</name>
</gene>
<dbReference type="InterPro" id="IPR013766">
    <property type="entry name" value="Thioredoxin_domain"/>
</dbReference>
<evidence type="ECO:0000256" key="3">
    <source>
        <dbReference type="ARBA" id="ARBA00023157"/>
    </source>
</evidence>
<dbReference type="InterPro" id="IPR050553">
    <property type="entry name" value="Thioredoxin_ResA/DsbE_sf"/>
</dbReference>
<keyword evidence="4" id="KW-0676">Redox-active center</keyword>
<sequence length="343" mass="38453">MTRPLSLALPLLMAGALLTSFESAADAPTAAEDRWKGVMETFAHHGPLQTSDQKLSYYQALIGKLSGYLKDFPESSQADTARSIHAQLVIDAYLLGDTHQDLAKAQNDLVALTQKSDVAEGPMRIFRLYLLKAAYATGSDVELVQRLDDFEAVGEWSEQPIDFRIKLGKKLSSILPERGSKLVAEAEKQEADKLAAIAKDKAEKEALLQQPMSLHFTAIDGREIDLQSLRGKVVLIDFWATWCGPCMKEVPHIVEAYRKYHDQGFEVVGISFDQSKDDVLRVTKRENMTWPQYFDGKGWENELGKRFKIRAIPQMWLIDKTGGLADLNGREDLESKIQKLLAQ</sequence>
<protein>
    <submittedName>
        <fullName evidence="7">Thiol-disulfide isomerase/thioredoxin</fullName>
    </submittedName>
</protein>
<evidence type="ECO:0000256" key="2">
    <source>
        <dbReference type="ARBA" id="ARBA00022748"/>
    </source>
</evidence>
<dbReference type="Pfam" id="PF00578">
    <property type="entry name" value="AhpC-TSA"/>
    <property type="match status" value="1"/>
</dbReference>
<feature type="signal peptide" evidence="5">
    <location>
        <begin position="1"/>
        <end position="24"/>
    </location>
</feature>
<feature type="domain" description="Thioredoxin" evidence="6">
    <location>
        <begin position="205"/>
        <end position="343"/>
    </location>
</feature>
<organism evidence="7 8">
    <name type="scientific">Haloferula luteola</name>
    <dbReference type="NCBI Taxonomy" id="595692"/>
    <lineage>
        <taxon>Bacteria</taxon>
        <taxon>Pseudomonadati</taxon>
        <taxon>Verrucomicrobiota</taxon>
        <taxon>Verrucomicrobiia</taxon>
        <taxon>Verrucomicrobiales</taxon>
        <taxon>Verrucomicrobiaceae</taxon>
        <taxon>Haloferula</taxon>
    </lineage>
</organism>
<reference evidence="7 8" key="1">
    <citation type="submission" date="2020-08" db="EMBL/GenBank/DDBJ databases">
        <title>Genomic Encyclopedia of Type Strains, Phase IV (KMG-IV): sequencing the most valuable type-strain genomes for metagenomic binning, comparative biology and taxonomic classification.</title>
        <authorList>
            <person name="Goeker M."/>
        </authorList>
    </citation>
    <scope>NUCLEOTIDE SEQUENCE [LARGE SCALE GENOMIC DNA]</scope>
    <source>
        <strain evidence="7 8">YC6886</strain>
    </source>
</reference>
<evidence type="ECO:0000313" key="8">
    <source>
        <dbReference type="Proteomes" id="UP000557717"/>
    </source>
</evidence>
<dbReference type="PROSITE" id="PS51352">
    <property type="entry name" value="THIOREDOXIN_2"/>
    <property type="match status" value="1"/>
</dbReference>
<dbReference type="SUPFAM" id="SSF52833">
    <property type="entry name" value="Thioredoxin-like"/>
    <property type="match status" value="1"/>
</dbReference>
<dbReference type="Proteomes" id="UP000557717">
    <property type="component" value="Unassembled WGS sequence"/>
</dbReference>
<evidence type="ECO:0000256" key="1">
    <source>
        <dbReference type="ARBA" id="ARBA00004196"/>
    </source>
</evidence>
<keyword evidence="8" id="KW-1185">Reference proteome</keyword>
<comment type="subcellular location">
    <subcellularLocation>
        <location evidence="1">Cell envelope</location>
    </subcellularLocation>
</comment>
<dbReference type="Gene3D" id="3.40.30.10">
    <property type="entry name" value="Glutaredoxin"/>
    <property type="match status" value="1"/>
</dbReference>
<dbReference type="GO" id="GO:0016853">
    <property type="term" value="F:isomerase activity"/>
    <property type="evidence" value="ECO:0007669"/>
    <property type="project" value="UniProtKB-KW"/>
</dbReference>
<dbReference type="CDD" id="cd02966">
    <property type="entry name" value="TlpA_like_family"/>
    <property type="match status" value="1"/>
</dbReference>
<dbReference type="InterPro" id="IPR017937">
    <property type="entry name" value="Thioredoxin_CS"/>
</dbReference>
<keyword evidence="7" id="KW-0413">Isomerase</keyword>
<evidence type="ECO:0000256" key="5">
    <source>
        <dbReference type="SAM" id="SignalP"/>
    </source>
</evidence>
<dbReference type="PROSITE" id="PS00194">
    <property type="entry name" value="THIOREDOXIN_1"/>
    <property type="match status" value="1"/>
</dbReference>
<comment type="caution">
    <text evidence="7">The sequence shown here is derived from an EMBL/GenBank/DDBJ whole genome shotgun (WGS) entry which is preliminary data.</text>
</comment>
<name>A0A840V8R7_9BACT</name>
<dbReference type="PANTHER" id="PTHR42852:SF6">
    <property type="entry name" value="THIOL:DISULFIDE INTERCHANGE PROTEIN DSBE"/>
    <property type="match status" value="1"/>
</dbReference>
<dbReference type="AlphaFoldDB" id="A0A840V8R7"/>
<dbReference type="GO" id="GO:0030313">
    <property type="term" value="C:cell envelope"/>
    <property type="evidence" value="ECO:0007669"/>
    <property type="project" value="UniProtKB-SubCell"/>
</dbReference>
<feature type="chain" id="PRO_5032740609" evidence="5">
    <location>
        <begin position="25"/>
        <end position="343"/>
    </location>
</feature>
<evidence type="ECO:0000259" key="6">
    <source>
        <dbReference type="PROSITE" id="PS51352"/>
    </source>
</evidence>